<proteinExistence type="predicted"/>
<dbReference type="EMBL" id="PQXO01000275">
    <property type="protein sequence ID" value="TGO86788.1"/>
    <property type="molecule type" value="Genomic_DNA"/>
</dbReference>
<accession>A0A4Z1KMN9</accession>
<gene>
    <name evidence="1" type="ORF">BPOR_0276g00010</name>
</gene>
<name>A0A4Z1KMN9_9HELO</name>
<evidence type="ECO:0000313" key="1">
    <source>
        <dbReference type="EMBL" id="TGO86788.1"/>
    </source>
</evidence>
<organism evidence="1 2">
    <name type="scientific">Botrytis porri</name>
    <dbReference type="NCBI Taxonomy" id="87229"/>
    <lineage>
        <taxon>Eukaryota</taxon>
        <taxon>Fungi</taxon>
        <taxon>Dikarya</taxon>
        <taxon>Ascomycota</taxon>
        <taxon>Pezizomycotina</taxon>
        <taxon>Leotiomycetes</taxon>
        <taxon>Helotiales</taxon>
        <taxon>Sclerotiniaceae</taxon>
        <taxon>Botrytis</taxon>
    </lineage>
</organism>
<comment type="caution">
    <text evidence="1">The sequence shown here is derived from an EMBL/GenBank/DDBJ whole genome shotgun (WGS) entry which is preliminary data.</text>
</comment>
<keyword evidence="2" id="KW-1185">Reference proteome</keyword>
<sequence>MDIYVQFDTVVGCKYWDFQHAFQTANRGTGGLECIREACEESSPREDGSEGAAEGGQAILEGITVSLKEASL</sequence>
<dbReference type="AlphaFoldDB" id="A0A4Z1KMN9"/>
<dbReference type="Proteomes" id="UP000297280">
    <property type="component" value="Unassembled WGS sequence"/>
</dbReference>
<protein>
    <submittedName>
        <fullName evidence="1">Uncharacterized protein</fullName>
    </submittedName>
</protein>
<evidence type="ECO:0000313" key="2">
    <source>
        <dbReference type="Proteomes" id="UP000297280"/>
    </source>
</evidence>
<reference evidence="1 2" key="1">
    <citation type="submission" date="2017-12" db="EMBL/GenBank/DDBJ databases">
        <title>Comparative genomics of Botrytis spp.</title>
        <authorList>
            <person name="Valero-Jimenez C.A."/>
            <person name="Tapia P."/>
            <person name="Veloso J."/>
            <person name="Silva-Moreno E."/>
            <person name="Staats M."/>
            <person name="Valdes J.H."/>
            <person name="Van Kan J.A.L."/>
        </authorList>
    </citation>
    <scope>NUCLEOTIDE SEQUENCE [LARGE SCALE GENOMIC DNA]</scope>
    <source>
        <strain evidence="1 2">MUCL3349</strain>
    </source>
</reference>